<evidence type="ECO:0000256" key="1">
    <source>
        <dbReference type="PROSITE-ProRule" id="PRU00152"/>
    </source>
</evidence>
<dbReference type="InterPro" id="IPR036226">
    <property type="entry name" value="LipOase_C_sf"/>
</dbReference>
<dbReference type="PROSITE" id="PS00081">
    <property type="entry name" value="LIPOXYGENASE_2"/>
    <property type="match status" value="1"/>
</dbReference>
<accession>K1QHL0</accession>
<proteinExistence type="predicted"/>
<dbReference type="InterPro" id="IPR036392">
    <property type="entry name" value="PLAT/LH2_dom_sf"/>
</dbReference>
<dbReference type="Pfam" id="PF00305">
    <property type="entry name" value="Lipoxygenase"/>
    <property type="match status" value="1"/>
</dbReference>
<dbReference type="GO" id="GO:0034440">
    <property type="term" value="P:lipid oxidation"/>
    <property type="evidence" value="ECO:0007669"/>
    <property type="project" value="InterPro"/>
</dbReference>
<dbReference type="GO" id="GO:0016702">
    <property type="term" value="F:oxidoreductase activity, acting on single donors with incorporation of molecular oxygen, incorporation of two atoms of oxygen"/>
    <property type="evidence" value="ECO:0007669"/>
    <property type="project" value="InterPro"/>
</dbReference>
<dbReference type="PRINTS" id="PR00087">
    <property type="entry name" value="LIPOXYGENASE"/>
</dbReference>
<dbReference type="InterPro" id="IPR001024">
    <property type="entry name" value="PLAT/LH2_dom"/>
</dbReference>
<sequence>MGNCCGVPKADYMVYVRTGDLKGAGTNANVKIRLHDSEGNVTQDITLDNFFRDDFEAGSMDTFHVPELKNFGNIISKIEFWRDDSGVASDWYVNKILVENRKSNDIFVFPVYRWIRPNFHYKIVHLDTSLPQYDPHAEQREMELREKCNLYQQCVKMKDGPSQVKAIPDDEQFSFDYKWNIAKRKLKMIADSKLQLLTQGGKWEGIQHLTKVFTNAFGEPLPFLEGWPLHQVIEAKRLFMVDLEILQDLPCKSDDFVCPVPIALFFINGDGRLVPIAIQLFQQKADDNPVFLPTDPPYTWMMAKMWYNLADASYHQSLTHLGYTHLIMEGVCVSFHRNLSQSHPLFKLLAPHFLYLIAINTLVCIIITISALLKI</sequence>
<protein>
    <submittedName>
        <fullName evidence="2">Allene oxide synthase-lipoxygenase protein</fullName>
    </submittedName>
</protein>
<dbReference type="InterPro" id="IPR000907">
    <property type="entry name" value="LipOase"/>
</dbReference>
<reference evidence="2" key="1">
    <citation type="journal article" date="2012" name="Nature">
        <title>The oyster genome reveals stress adaptation and complexity of shell formation.</title>
        <authorList>
            <person name="Zhang G."/>
            <person name="Fang X."/>
            <person name="Guo X."/>
            <person name="Li L."/>
            <person name="Luo R."/>
            <person name="Xu F."/>
            <person name="Yang P."/>
            <person name="Zhang L."/>
            <person name="Wang X."/>
            <person name="Qi H."/>
            <person name="Xiong Z."/>
            <person name="Que H."/>
            <person name="Xie Y."/>
            <person name="Holland P.W."/>
            <person name="Paps J."/>
            <person name="Zhu Y."/>
            <person name="Wu F."/>
            <person name="Chen Y."/>
            <person name="Wang J."/>
            <person name="Peng C."/>
            <person name="Meng J."/>
            <person name="Yang L."/>
            <person name="Liu J."/>
            <person name="Wen B."/>
            <person name="Zhang N."/>
            <person name="Huang Z."/>
            <person name="Zhu Q."/>
            <person name="Feng Y."/>
            <person name="Mount A."/>
            <person name="Hedgecock D."/>
            <person name="Xu Z."/>
            <person name="Liu Y."/>
            <person name="Domazet-Loso T."/>
            <person name="Du Y."/>
            <person name="Sun X."/>
            <person name="Zhang S."/>
            <person name="Liu B."/>
            <person name="Cheng P."/>
            <person name="Jiang X."/>
            <person name="Li J."/>
            <person name="Fan D."/>
            <person name="Wang W."/>
            <person name="Fu W."/>
            <person name="Wang T."/>
            <person name="Wang B."/>
            <person name="Zhang J."/>
            <person name="Peng Z."/>
            <person name="Li Y."/>
            <person name="Li N."/>
            <person name="Wang J."/>
            <person name="Chen M."/>
            <person name="He Y."/>
            <person name="Tan F."/>
            <person name="Song X."/>
            <person name="Zheng Q."/>
            <person name="Huang R."/>
            <person name="Yang H."/>
            <person name="Du X."/>
            <person name="Chen L."/>
            <person name="Yang M."/>
            <person name="Gaffney P.M."/>
            <person name="Wang S."/>
            <person name="Luo L."/>
            <person name="She Z."/>
            <person name="Ming Y."/>
            <person name="Huang W."/>
            <person name="Zhang S."/>
            <person name="Huang B."/>
            <person name="Zhang Y."/>
            <person name="Qu T."/>
            <person name="Ni P."/>
            <person name="Miao G."/>
            <person name="Wang J."/>
            <person name="Wang Q."/>
            <person name="Steinberg C.E."/>
            <person name="Wang H."/>
            <person name="Li N."/>
            <person name="Qian L."/>
            <person name="Zhang G."/>
            <person name="Li Y."/>
            <person name="Yang H."/>
            <person name="Liu X."/>
            <person name="Wang J."/>
            <person name="Yin Y."/>
            <person name="Wang J."/>
        </authorList>
    </citation>
    <scope>NUCLEOTIDE SEQUENCE [LARGE SCALE GENOMIC DNA]</scope>
    <source>
        <strain evidence="2">05x7-T-G4-1.051#20</strain>
    </source>
</reference>
<dbReference type="InterPro" id="IPR013819">
    <property type="entry name" value="LipOase_C"/>
</dbReference>
<dbReference type="Pfam" id="PF01477">
    <property type="entry name" value="PLAT"/>
    <property type="match status" value="1"/>
</dbReference>
<dbReference type="PANTHER" id="PTHR11771">
    <property type="entry name" value="LIPOXYGENASE"/>
    <property type="match status" value="1"/>
</dbReference>
<dbReference type="InParanoid" id="K1QHL0"/>
<dbReference type="EMBL" id="JH823227">
    <property type="protein sequence ID" value="EKC28330.1"/>
    <property type="molecule type" value="Genomic_DNA"/>
</dbReference>
<dbReference type="Gene3D" id="2.40.180.10">
    <property type="entry name" value="Catalase core domain"/>
    <property type="match status" value="1"/>
</dbReference>
<dbReference type="Gene3D" id="1.20.245.10">
    <property type="entry name" value="Lipoxygenase-1, Domain 5"/>
    <property type="match status" value="1"/>
</dbReference>
<dbReference type="HOGENOM" id="CLU_004282_3_3_1"/>
<dbReference type="InterPro" id="IPR020834">
    <property type="entry name" value="LipOase_CS"/>
</dbReference>
<dbReference type="Gene3D" id="3.10.450.60">
    <property type="match status" value="1"/>
</dbReference>
<dbReference type="SMART" id="SM00308">
    <property type="entry name" value="LH2"/>
    <property type="match status" value="1"/>
</dbReference>
<name>K1QHL0_MAGGI</name>
<dbReference type="SUPFAM" id="SSF48484">
    <property type="entry name" value="Lipoxigenase"/>
    <property type="match status" value="1"/>
</dbReference>
<dbReference type="CDD" id="cd00113">
    <property type="entry name" value="PLAT"/>
    <property type="match status" value="1"/>
</dbReference>
<dbReference type="GO" id="GO:0046872">
    <property type="term" value="F:metal ion binding"/>
    <property type="evidence" value="ECO:0007669"/>
    <property type="project" value="InterPro"/>
</dbReference>
<evidence type="ECO:0000313" key="2">
    <source>
        <dbReference type="EMBL" id="EKC28330.1"/>
    </source>
</evidence>
<dbReference type="PROSITE" id="PS51393">
    <property type="entry name" value="LIPOXYGENASE_3"/>
    <property type="match status" value="1"/>
</dbReference>
<dbReference type="PROSITE" id="PS50095">
    <property type="entry name" value="PLAT"/>
    <property type="match status" value="1"/>
</dbReference>
<gene>
    <name evidence="2" type="ORF">CGI_10011551</name>
</gene>
<comment type="caution">
    <text evidence="1">Lacks conserved residue(s) required for the propagation of feature annotation.</text>
</comment>
<organism evidence="2">
    <name type="scientific">Magallana gigas</name>
    <name type="common">Pacific oyster</name>
    <name type="synonym">Crassostrea gigas</name>
    <dbReference type="NCBI Taxonomy" id="29159"/>
    <lineage>
        <taxon>Eukaryota</taxon>
        <taxon>Metazoa</taxon>
        <taxon>Spiralia</taxon>
        <taxon>Lophotrochozoa</taxon>
        <taxon>Mollusca</taxon>
        <taxon>Bivalvia</taxon>
        <taxon>Autobranchia</taxon>
        <taxon>Pteriomorphia</taxon>
        <taxon>Ostreida</taxon>
        <taxon>Ostreoidea</taxon>
        <taxon>Ostreidae</taxon>
        <taxon>Magallana</taxon>
    </lineage>
</organism>
<dbReference type="SUPFAM" id="SSF49723">
    <property type="entry name" value="Lipase/lipooxygenase domain (PLAT/LH2 domain)"/>
    <property type="match status" value="1"/>
</dbReference>
<dbReference type="AlphaFoldDB" id="K1QHL0"/>